<accession>A0A3P7ZTN8</accession>
<sequence length="126" mass="14157">MHVLQGRQVALVTKYEQGPKEMSWPRIEEVGHPNLDFVEVDELLPNQGVLHRAEYVVVGWGNVRAVQRMKQNGPLVSLNFLLNDFCDMRPRLGFKFGAGSGVGFEADKLHCKLPSRPCRIGFNGNP</sequence>
<evidence type="ECO:0000313" key="1">
    <source>
        <dbReference type="EMBL" id="VDP03882.1"/>
    </source>
</evidence>
<organism evidence="2 3">
    <name type="scientific">Heligmosomoides polygyrus</name>
    <name type="common">Parasitic roundworm</name>
    <dbReference type="NCBI Taxonomy" id="6339"/>
    <lineage>
        <taxon>Eukaryota</taxon>
        <taxon>Metazoa</taxon>
        <taxon>Ecdysozoa</taxon>
        <taxon>Nematoda</taxon>
        <taxon>Chromadorea</taxon>
        <taxon>Rhabditida</taxon>
        <taxon>Rhabditina</taxon>
        <taxon>Rhabditomorpha</taxon>
        <taxon>Strongyloidea</taxon>
        <taxon>Heligmosomidae</taxon>
        <taxon>Heligmosomoides</taxon>
    </lineage>
</organism>
<evidence type="ECO:0000313" key="3">
    <source>
        <dbReference type="WBParaSite" id="HPBE_0001577401-mRNA-1"/>
    </source>
</evidence>
<dbReference type="AlphaFoldDB" id="A0A183G328"/>
<name>A0A183G328_HELPZ</name>
<protein>
    <submittedName>
        <fullName evidence="3">Ferredoxin--NADP(+) reductase</fullName>
    </submittedName>
</protein>
<dbReference type="EMBL" id="UZAH01029037">
    <property type="protein sequence ID" value="VDP03882.1"/>
    <property type="molecule type" value="Genomic_DNA"/>
</dbReference>
<reference evidence="1 2" key="1">
    <citation type="submission" date="2018-11" db="EMBL/GenBank/DDBJ databases">
        <authorList>
            <consortium name="Pathogen Informatics"/>
        </authorList>
    </citation>
    <scope>NUCLEOTIDE SEQUENCE [LARGE SCALE GENOMIC DNA]</scope>
</reference>
<keyword evidence="2" id="KW-1185">Reference proteome</keyword>
<gene>
    <name evidence="1" type="ORF">HPBE_LOCUS15773</name>
</gene>
<reference evidence="3" key="2">
    <citation type="submission" date="2019-09" db="UniProtKB">
        <authorList>
            <consortium name="WormBaseParasite"/>
        </authorList>
    </citation>
    <scope>IDENTIFICATION</scope>
</reference>
<dbReference type="Proteomes" id="UP000050761">
    <property type="component" value="Unassembled WGS sequence"/>
</dbReference>
<proteinExistence type="predicted"/>
<evidence type="ECO:0000313" key="2">
    <source>
        <dbReference type="Proteomes" id="UP000050761"/>
    </source>
</evidence>
<dbReference type="WBParaSite" id="HPBE_0001577401-mRNA-1">
    <property type="protein sequence ID" value="HPBE_0001577401-mRNA-1"/>
    <property type="gene ID" value="HPBE_0001577401"/>
</dbReference>
<accession>A0A183G328</accession>